<accession>A0A9P5Y632</accession>
<gene>
    <name evidence="1" type="ORF">BDZ94DRAFT_1260129</name>
</gene>
<sequence>MHALRRNAENLHALFPLAHALTYTRVIQAIPHPPLQTIMLPLPPFTIPHAPRTQPFHL</sequence>
<dbReference type="AlphaFoldDB" id="A0A9P5Y632"/>
<comment type="caution">
    <text evidence="1">The sequence shown here is derived from an EMBL/GenBank/DDBJ whole genome shotgun (WGS) entry which is preliminary data.</text>
</comment>
<evidence type="ECO:0000313" key="2">
    <source>
        <dbReference type="Proteomes" id="UP000807353"/>
    </source>
</evidence>
<organism evidence="1 2">
    <name type="scientific">Collybia nuda</name>
    <dbReference type="NCBI Taxonomy" id="64659"/>
    <lineage>
        <taxon>Eukaryota</taxon>
        <taxon>Fungi</taxon>
        <taxon>Dikarya</taxon>
        <taxon>Basidiomycota</taxon>
        <taxon>Agaricomycotina</taxon>
        <taxon>Agaricomycetes</taxon>
        <taxon>Agaricomycetidae</taxon>
        <taxon>Agaricales</taxon>
        <taxon>Tricholomatineae</taxon>
        <taxon>Clitocybaceae</taxon>
        <taxon>Collybia</taxon>
    </lineage>
</organism>
<proteinExistence type="predicted"/>
<evidence type="ECO:0000313" key="1">
    <source>
        <dbReference type="EMBL" id="KAF9462899.1"/>
    </source>
</evidence>
<keyword evidence="2" id="KW-1185">Reference proteome</keyword>
<protein>
    <submittedName>
        <fullName evidence="1">Uncharacterized protein</fullName>
    </submittedName>
</protein>
<name>A0A9P5Y632_9AGAR</name>
<dbReference type="EMBL" id="MU150267">
    <property type="protein sequence ID" value="KAF9462899.1"/>
    <property type="molecule type" value="Genomic_DNA"/>
</dbReference>
<dbReference type="Proteomes" id="UP000807353">
    <property type="component" value="Unassembled WGS sequence"/>
</dbReference>
<reference evidence="1" key="1">
    <citation type="submission" date="2020-11" db="EMBL/GenBank/DDBJ databases">
        <authorList>
            <consortium name="DOE Joint Genome Institute"/>
            <person name="Ahrendt S."/>
            <person name="Riley R."/>
            <person name="Andreopoulos W."/>
            <person name="Labutti K."/>
            <person name="Pangilinan J."/>
            <person name="Ruiz-Duenas F.J."/>
            <person name="Barrasa J.M."/>
            <person name="Sanchez-Garcia M."/>
            <person name="Camarero S."/>
            <person name="Miyauchi S."/>
            <person name="Serrano A."/>
            <person name="Linde D."/>
            <person name="Babiker R."/>
            <person name="Drula E."/>
            <person name="Ayuso-Fernandez I."/>
            <person name="Pacheco R."/>
            <person name="Padilla G."/>
            <person name="Ferreira P."/>
            <person name="Barriuso J."/>
            <person name="Kellner H."/>
            <person name="Castanera R."/>
            <person name="Alfaro M."/>
            <person name="Ramirez L."/>
            <person name="Pisabarro A.G."/>
            <person name="Kuo A."/>
            <person name="Tritt A."/>
            <person name="Lipzen A."/>
            <person name="He G."/>
            <person name="Yan M."/>
            <person name="Ng V."/>
            <person name="Cullen D."/>
            <person name="Martin F."/>
            <person name="Rosso M.-N."/>
            <person name="Henrissat B."/>
            <person name="Hibbett D."/>
            <person name="Martinez A.T."/>
            <person name="Grigoriev I.V."/>
        </authorList>
    </citation>
    <scope>NUCLEOTIDE SEQUENCE</scope>
    <source>
        <strain evidence="1">CBS 247.69</strain>
    </source>
</reference>